<evidence type="ECO:0000256" key="2">
    <source>
        <dbReference type="RuleBase" id="RU362097"/>
    </source>
</evidence>
<dbReference type="PANTHER" id="PTHR30203">
    <property type="entry name" value="OUTER MEMBRANE CATION EFFLUX PROTEIN"/>
    <property type="match status" value="1"/>
</dbReference>
<organism evidence="4">
    <name type="scientific">Sediminibacterium sp. KACHI17</name>
    <dbReference type="NCBI Taxonomy" id="1751071"/>
    <lineage>
        <taxon>Bacteria</taxon>
        <taxon>Pseudomonadati</taxon>
        <taxon>Bacteroidota</taxon>
        <taxon>Chitinophagia</taxon>
        <taxon>Chitinophagales</taxon>
        <taxon>Chitinophagaceae</taxon>
        <taxon>Sediminibacterium</taxon>
    </lineage>
</organism>
<evidence type="ECO:0000256" key="3">
    <source>
        <dbReference type="SAM" id="Coils"/>
    </source>
</evidence>
<keyword evidence="2" id="KW-0812">Transmembrane</keyword>
<gene>
    <name evidence="4" type="ORF">KACHI17_01740</name>
</gene>
<proteinExistence type="inferred from homology"/>
<feature type="coiled-coil region" evidence="3">
    <location>
        <begin position="198"/>
        <end position="225"/>
    </location>
</feature>
<evidence type="ECO:0000256" key="1">
    <source>
        <dbReference type="ARBA" id="ARBA00007613"/>
    </source>
</evidence>
<dbReference type="AlphaFoldDB" id="A0AAT9GFE2"/>
<accession>A0AAT9GFE2</accession>
<comment type="subcellular location">
    <subcellularLocation>
        <location evidence="2">Cell membrane</location>
        <topology evidence="2">Lipid-anchor</topology>
    </subcellularLocation>
</comment>
<protein>
    <submittedName>
        <fullName evidence="4">TolC family protein</fullName>
    </submittedName>
</protein>
<dbReference type="GO" id="GO:0005886">
    <property type="term" value="C:plasma membrane"/>
    <property type="evidence" value="ECO:0007669"/>
    <property type="project" value="UniProtKB-SubCell"/>
</dbReference>
<comment type="similarity">
    <text evidence="1 2">Belongs to the outer membrane factor (OMF) (TC 1.B.17) family.</text>
</comment>
<dbReference type="RefSeq" id="WP_353549621.1">
    <property type="nucleotide sequence ID" value="NZ_AP029612.1"/>
</dbReference>
<keyword evidence="2" id="KW-0564">Palmitate</keyword>
<keyword evidence="2" id="KW-0472">Membrane</keyword>
<dbReference type="GO" id="GO:0015562">
    <property type="term" value="F:efflux transmembrane transporter activity"/>
    <property type="evidence" value="ECO:0007669"/>
    <property type="project" value="InterPro"/>
</dbReference>
<dbReference type="PANTHER" id="PTHR30203:SF30">
    <property type="entry name" value="OUTER MEMBRANE PROTEIN-RELATED"/>
    <property type="match status" value="1"/>
</dbReference>
<dbReference type="InterPro" id="IPR003423">
    <property type="entry name" value="OMP_efflux"/>
</dbReference>
<dbReference type="Pfam" id="PF02321">
    <property type="entry name" value="OEP"/>
    <property type="match status" value="2"/>
</dbReference>
<dbReference type="InterPro" id="IPR010131">
    <property type="entry name" value="MdtP/NodT-like"/>
</dbReference>
<dbReference type="Gene3D" id="1.20.1600.10">
    <property type="entry name" value="Outer membrane efflux proteins (OEP)"/>
    <property type="match status" value="1"/>
</dbReference>
<evidence type="ECO:0000313" key="4">
    <source>
        <dbReference type="EMBL" id="BFG69293.1"/>
    </source>
</evidence>
<keyword evidence="2" id="KW-0449">Lipoprotein</keyword>
<dbReference type="EMBL" id="AP029612">
    <property type="protein sequence ID" value="BFG69293.1"/>
    <property type="molecule type" value="Genomic_DNA"/>
</dbReference>
<keyword evidence="3" id="KW-0175">Coiled coil</keyword>
<dbReference type="NCBIfam" id="TIGR01845">
    <property type="entry name" value="outer_NodT"/>
    <property type="match status" value="1"/>
</dbReference>
<dbReference type="SUPFAM" id="SSF56954">
    <property type="entry name" value="Outer membrane efflux proteins (OEP)"/>
    <property type="match status" value="1"/>
</dbReference>
<name>A0AAT9GFE2_9BACT</name>
<reference evidence="4" key="1">
    <citation type="submission" date="2024-02" db="EMBL/GenBank/DDBJ databases">
        <title>Sediminibacterium planktonica sp. nov. and Sediminibacterium longus sp. nov., isolated from surface lake and river water.</title>
        <authorList>
            <person name="Watanabe K."/>
            <person name="Takemine S."/>
            <person name="Ishii Y."/>
            <person name="Ogata Y."/>
            <person name="Shindo C."/>
            <person name="Suda W."/>
        </authorList>
    </citation>
    <scope>NUCLEOTIDE SEQUENCE</scope>
    <source>
        <strain evidence="4">KACHI17</strain>
    </source>
</reference>
<dbReference type="Gene3D" id="2.20.200.10">
    <property type="entry name" value="Outer membrane efflux proteins (OEP)"/>
    <property type="match status" value="1"/>
</dbReference>
<sequence>MNQYTFNNKVIMMIMAIILLGSCAVPKEANRFKEIELPNSFADKKDTVSLAQLDLKTFFSDTTLYGLIETAIENNPDIQKALRRIMMAQAQLQMAHNARLPVLDAVASGGFNKFGKYTIDGVGNFDTNLSPNINKDQRIPVLTPDLFLGFRSNWEVDVWGKLNDQKKAALSRSYASEKERQWLTTQLAAQVASMYYELLALDSELDILNKNLRLQEDALEVVKIQKSGGRATELAVQQFESQLYTTRSYIVGLKQSVIKTENELNLLLGRLPQPIKRTVPIFSQSVLAAIHTGLPSQLLIRRPDIQASQLKLMAAGFDVRAAKKSFLPSLNITPYTAFNSFNASMMLTPASIAYGILGSVSGPVWNRGRLKGMLKEAIATEGEAWFDYQQSVFRAYQEVVTCMSAISNNKDLFDLKKKQVSVLESAVKTARELYVTGYASYLEVITAQKGALETQLESVATYKNVLLSQVDLYRALGGGWQ</sequence>
<keyword evidence="2" id="KW-1134">Transmembrane beta strand</keyword>